<feature type="transmembrane region" description="Helical" evidence="5">
    <location>
        <begin position="168"/>
        <end position="190"/>
    </location>
</feature>
<evidence type="ECO:0000256" key="1">
    <source>
        <dbReference type="ARBA" id="ARBA00004141"/>
    </source>
</evidence>
<keyword evidence="2 5" id="KW-0812">Transmembrane</keyword>
<feature type="transmembrane region" description="Helical" evidence="5">
    <location>
        <begin position="46"/>
        <end position="69"/>
    </location>
</feature>
<dbReference type="Pfam" id="PF01694">
    <property type="entry name" value="Rhomboid"/>
    <property type="match status" value="1"/>
</dbReference>
<evidence type="ECO:0000313" key="8">
    <source>
        <dbReference type="EMBL" id="AJP71496.1"/>
    </source>
</evidence>
<evidence type="ECO:0000259" key="7">
    <source>
        <dbReference type="Pfam" id="PF01694"/>
    </source>
</evidence>
<evidence type="ECO:0000256" key="5">
    <source>
        <dbReference type="SAM" id="Phobius"/>
    </source>
</evidence>
<dbReference type="InterPro" id="IPR022764">
    <property type="entry name" value="Peptidase_S54_rhomboid_dom"/>
</dbReference>
<dbReference type="Gene3D" id="1.20.1540.10">
    <property type="entry name" value="Rhomboid-like"/>
    <property type="match status" value="1"/>
</dbReference>
<feature type="transmembrane region" description="Helical" evidence="5">
    <location>
        <begin position="107"/>
        <end position="130"/>
    </location>
</feature>
<dbReference type="GO" id="GO:0016020">
    <property type="term" value="C:membrane"/>
    <property type="evidence" value="ECO:0007669"/>
    <property type="project" value="UniProtKB-SubCell"/>
</dbReference>
<comment type="subcellular location">
    <subcellularLocation>
        <location evidence="1">Membrane</location>
        <topology evidence="1">Multi-pass membrane protein</topology>
    </subcellularLocation>
</comment>
<reference evidence="8 9" key="2">
    <citation type="submission" date="2015-02" db="EMBL/GenBank/DDBJ databases">
        <title>The complete genome of Sphingomonas hengshuiensis sp. WHSC-8 isolated from soil of Hengshui Lake.</title>
        <authorList>
            <person name="Wei S."/>
            <person name="Guo J."/>
            <person name="Su C."/>
            <person name="Wu R."/>
            <person name="Zhang Z."/>
            <person name="Liang K."/>
            <person name="Li H."/>
            <person name="Wang T."/>
            <person name="Liu H."/>
            <person name="Zhang C."/>
            <person name="Li Z."/>
            <person name="Wang Q."/>
            <person name="Meng J."/>
        </authorList>
    </citation>
    <scope>NUCLEOTIDE SEQUENCE [LARGE SCALE GENOMIC DNA]</scope>
    <source>
        <strain evidence="8 9">WHSC-8</strain>
    </source>
</reference>
<dbReference type="AlphaFoldDB" id="A0A7U4J761"/>
<feature type="domain" description="Peptidase S54 rhomboid" evidence="7">
    <location>
        <begin position="52"/>
        <end position="189"/>
    </location>
</feature>
<dbReference type="KEGG" id="sphi:TS85_06475"/>
<accession>A0A7U4J761</accession>
<keyword evidence="9" id="KW-1185">Reference proteome</keyword>
<protein>
    <recommendedName>
        <fullName evidence="7">Peptidase S54 rhomboid domain-containing protein</fullName>
    </recommendedName>
</protein>
<feature type="transmembrane region" description="Helical" evidence="5">
    <location>
        <begin position="81"/>
        <end position="101"/>
    </location>
</feature>
<organism evidence="8 9">
    <name type="scientific">Sphingomonas hengshuiensis</name>
    <dbReference type="NCBI Taxonomy" id="1609977"/>
    <lineage>
        <taxon>Bacteria</taxon>
        <taxon>Pseudomonadati</taxon>
        <taxon>Pseudomonadota</taxon>
        <taxon>Alphaproteobacteria</taxon>
        <taxon>Sphingomonadales</taxon>
        <taxon>Sphingomonadaceae</taxon>
        <taxon>Sphingomonas</taxon>
    </lineage>
</organism>
<proteinExistence type="predicted"/>
<sequence>MAIVAFAALFSALALGLNAALAQFGFVPADFLAGGWHQYPVISWASPLASALIPRSILDAVFNGVFLLIAGRFVERAIGPVGLGVVAVAGAYGGALARLALTPGSLIVSAGLAPTLFAVVGAYLMLYGAPHALPVPRNQPRVVQIAVLACYWIAVDLAFALVSGSVEISSSIIGPLGGLLTGVALARPLLAWQYRKA</sequence>
<reference evidence="8 9" key="1">
    <citation type="journal article" date="2015" name="Int. J. Syst. Evol. Microbiol.">
        <title>Sphingomonas hengshuiensis sp. nov., isolated from lake wetland.</title>
        <authorList>
            <person name="Wei S."/>
            <person name="Wang T."/>
            <person name="Liu H."/>
            <person name="Zhang C."/>
            <person name="Guo J."/>
            <person name="Wang Q."/>
            <person name="Liang K."/>
            <person name="Zhang Z."/>
        </authorList>
    </citation>
    <scope>NUCLEOTIDE SEQUENCE [LARGE SCALE GENOMIC DNA]</scope>
    <source>
        <strain evidence="8 9">WHSC-8</strain>
    </source>
</reference>
<feature type="signal peptide" evidence="6">
    <location>
        <begin position="1"/>
        <end position="22"/>
    </location>
</feature>
<evidence type="ECO:0000256" key="2">
    <source>
        <dbReference type="ARBA" id="ARBA00022692"/>
    </source>
</evidence>
<evidence type="ECO:0000256" key="3">
    <source>
        <dbReference type="ARBA" id="ARBA00022989"/>
    </source>
</evidence>
<name>A0A7U4J761_9SPHN</name>
<feature type="transmembrane region" description="Helical" evidence="5">
    <location>
        <begin position="142"/>
        <end position="162"/>
    </location>
</feature>
<evidence type="ECO:0000256" key="6">
    <source>
        <dbReference type="SAM" id="SignalP"/>
    </source>
</evidence>
<dbReference type="SUPFAM" id="SSF144091">
    <property type="entry name" value="Rhomboid-like"/>
    <property type="match status" value="1"/>
</dbReference>
<keyword evidence="4 5" id="KW-0472">Membrane</keyword>
<dbReference type="GO" id="GO:0004252">
    <property type="term" value="F:serine-type endopeptidase activity"/>
    <property type="evidence" value="ECO:0007669"/>
    <property type="project" value="InterPro"/>
</dbReference>
<feature type="chain" id="PRO_5031053456" description="Peptidase S54 rhomboid domain-containing protein" evidence="6">
    <location>
        <begin position="23"/>
        <end position="197"/>
    </location>
</feature>
<dbReference type="EMBL" id="CP010836">
    <property type="protein sequence ID" value="AJP71496.1"/>
    <property type="molecule type" value="Genomic_DNA"/>
</dbReference>
<dbReference type="InterPro" id="IPR035952">
    <property type="entry name" value="Rhomboid-like_sf"/>
</dbReference>
<keyword evidence="6" id="KW-0732">Signal</keyword>
<gene>
    <name evidence="8" type="ORF">TS85_06475</name>
</gene>
<evidence type="ECO:0000313" key="9">
    <source>
        <dbReference type="Proteomes" id="UP000032300"/>
    </source>
</evidence>
<evidence type="ECO:0000256" key="4">
    <source>
        <dbReference type="ARBA" id="ARBA00023136"/>
    </source>
</evidence>
<dbReference type="Proteomes" id="UP000032300">
    <property type="component" value="Chromosome"/>
</dbReference>
<keyword evidence="3 5" id="KW-1133">Transmembrane helix</keyword>